<dbReference type="OrthoDB" id="10309009at2759"/>
<reference evidence="9 10" key="1">
    <citation type="submission" date="2020-06" db="EMBL/GenBank/DDBJ databases">
        <authorList>
            <person name="Li R."/>
            <person name="Bekaert M."/>
        </authorList>
    </citation>
    <scope>NUCLEOTIDE SEQUENCE [LARGE SCALE GENOMIC DNA]</scope>
    <source>
        <strain evidence="10">wild</strain>
    </source>
</reference>
<dbReference type="GO" id="GO:0004930">
    <property type="term" value="F:G protein-coupled receptor activity"/>
    <property type="evidence" value="ECO:0007669"/>
    <property type="project" value="TreeGrafter"/>
</dbReference>
<feature type="transmembrane region" description="Helical" evidence="7">
    <location>
        <begin position="534"/>
        <end position="553"/>
    </location>
</feature>
<proteinExistence type="predicted"/>
<evidence type="ECO:0000256" key="4">
    <source>
        <dbReference type="ARBA" id="ARBA00022989"/>
    </source>
</evidence>
<feature type="transmembrane region" description="Helical" evidence="7">
    <location>
        <begin position="295"/>
        <end position="320"/>
    </location>
</feature>
<accession>A0A6J8EGC2</accession>
<keyword evidence="10" id="KW-1185">Reference proteome</keyword>
<dbReference type="GO" id="GO:0032870">
    <property type="term" value="P:cellular response to hormone stimulus"/>
    <property type="evidence" value="ECO:0007669"/>
    <property type="project" value="TreeGrafter"/>
</dbReference>
<feature type="transmembrane region" description="Helical" evidence="7">
    <location>
        <begin position="390"/>
        <end position="411"/>
    </location>
</feature>
<evidence type="ECO:0000313" key="9">
    <source>
        <dbReference type="EMBL" id="CAC5419500.1"/>
    </source>
</evidence>
<dbReference type="AlphaFoldDB" id="A0A6J8EGC2"/>
<feature type="transmembrane region" description="Helical" evidence="7">
    <location>
        <begin position="446"/>
        <end position="468"/>
    </location>
</feature>
<evidence type="ECO:0000313" key="10">
    <source>
        <dbReference type="Proteomes" id="UP000507470"/>
    </source>
</evidence>
<organism evidence="9 10">
    <name type="scientific">Mytilus coruscus</name>
    <name type="common">Sea mussel</name>
    <dbReference type="NCBI Taxonomy" id="42192"/>
    <lineage>
        <taxon>Eukaryota</taxon>
        <taxon>Metazoa</taxon>
        <taxon>Spiralia</taxon>
        <taxon>Lophotrochozoa</taxon>
        <taxon>Mollusca</taxon>
        <taxon>Bivalvia</taxon>
        <taxon>Autobranchia</taxon>
        <taxon>Pteriomorphia</taxon>
        <taxon>Mytilida</taxon>
        <taxon>Mytiloidea</taxon>
        <taxon>Mytilidae</taxon>
        <taxon>Mytilinae</taxon>
        <taxon>Mytilus</taxon>
    </lineage>
</organism>
<dbReference type="Gene3D" id="1.20.1070.10">
    <property type="entry name" value="Rhodopsin 7-helix transmembrane proteins"/>
    <property type="match status" value="1"/>
</dbReference>
<name>A0A6J8EGC2_MYTCO</name>
<dbReference type="Proteomes" id="UP000507470">
    <property type="component" value="Unassembled WGS sequence"/>
</dbReference>
<dbReference type="GO" id="GO:0005886">
    <property type="term" value="C:plasma membrane"/>
    <property type="evidence" value="ECO:0007669"/>
    <property type="project" value="UniProtKB-SubCell"/>
</dbReference>
<dbReference type="PROSITE" id="PS50262">
    <property type="entry name" value="G_PROTEIN_RECEP_F1_2"/>
    <property type="match status" value="1"/>
</dbReference>
<keyword evidence="4 7" id="KW-1133">Transmembrane helix</keyword>
<feature type="transmembrane region" description="Helical" evidence="7">
    <location>
        <begin position="260"/>
        <end position="283"/>
    </location>
</feature>
<evidence type="ECO:0000259" key="8">
    <source>
        <dbReference type="PROSITE" id="PS50262"/>
    </source>
</evidence>
<dbReference type="PANTHER" id="PTHR24241">
    <property type="entry name" value="NEUROPEPTIDE RECEPTOR-RELATED G-PROTEIN COUPLED RECEPTOR"/>
    <property type="match status" value="1"/>
</dbReference>
<evidence type="ECO:0000256" key="7">
    <source>
        <dbReference type="SAM" id="Phobius"/>
    </source>
</evidence>
<evidence type="ECO:0000256" key="1">
    <source>
        <dbReference type="ARBA" id="ARBA00004651"/>
    </source>
</evidence>
<dbReference type="EMBL" id="CACVKT020009033">
    <property type="protein sequence ID" value="CAC5419500.1"/>
    <property type="molecule type" value="Genomic_DNA"/>
</dbReference>
<sequence>MPMIKPQDIFSAPGSVSFHVDNISGVSFYADDVTVHPLGNTGLSFVLHDTNDLFIIKIINRNCSGVDIDFSNIYEVLENEKCKKNVHISKLFDDVNDTRSVTFEDSGIIPLFEDIGITFVDKQCIEDFKLFLSIEGSVKIGNEEIHYFLKNWTDCIRWVTLANEHLFRVNVYEEKGLSKIGITSLGESTVMLSFEDDKCVDNFIEFVTLYGYIDIEYEDFLVSPSNINEFHRKHKCLDFRIPCFGERYDVNFLYLPPKPAAFAGSVLSIVIIVINTYVMFVFLQKKNRSPIVIMLSAIALNDMLTAVFVCTPMTMPYLLYDRQVTFYSYDKSWVWLSYDYLTFTLWTVLSFEISNIFHMASIFNTTALCVQRAVSMLFPIWNKIHMTNKVCVYTSIVMFGYSLLLNIALIICHMNLSLNIDGILCVDYERLDILKIESYTILVVNISYIFSCILMIVCSLYIACKLTILRKNLKWVDSQEVQKRNRRSAFIVVIISIICTLSEVISIMTLTFTFATTEQVDKFYEGFFYMLYPYQQLSITIGFFCNFFAYLFMGTQLRDTIYESFKRVMPKL</sequence>
<feature type="domain" description="G-protein coupled receptors family 1 profile" evidence="8">
    <location>
        <begin position="264"/>
        <end position="550"/>
    </location>
</feature>
<feature type="transmembrane region" description="Helical" evidence="7">
    <location>
        <begin position="489"/>
        <end position="514"/>
    </location>
</feature>
<protein>
    <recommendedName>
        <fullName evidence="8">G-protein coupled receptors family 1 profile domain-containing protein</fullName>
    </recommendedName>
</protein>
<keyword evidence="2" id="KW-1003">Cell membrane</keyword>
<evidence type="ECO:0000256" key="6">
    <source>
        <dbReference type="ARBA" id="ARBA00023170"/>
    </source>
</evidence>
<evidence type="ECO:0000256" key="2">
    <source>
        <dbReference type="ARBA" id="ARBA00022475"/>
    </source>
</evidence>
<dbReference type="GO" id="GO:0042277">
    <property type="term" value="F:peptide binding"/>
    <property type="evidence" value="ECO:0007669"/>
    <property type="project" value="TreeGrafter"/>
</dbReference>
<feature type="transmembrane region" description="Helical" evidence="7">
    <location>
        <begin position="340"/>
        <end position="370"/>
    </location>
</feature>
<gene>
    <name evidence="9" type="ORF">MCOR_51830</name>
</gene>
<evidence type="ECO:0000256" key="3">
    <source>
        <dbReference type="ARBA" id="ARBA00022692"/>
    </source>
</evidence>
<keyword evidence="6" id="KW-0675">Receptor</keyword>
<dbReference type="SUPFAM" id="SSF81321">
    <property type="entry name" value="Family A G protein-coupled receptor-like"/>
    <property type="match status" value="1"/>
</dbReference>
<dbReference type="InterPro" id="IPR017452">
    <property type="entry name" value="GPCR_Rhodpsn_7TM"/>
</dbReference>
<dbReference type="PANTHER" id="PTHR24241:SF76">
    <property type="entry name" value="NEUROPEPTIDE SIFAMIDE RECEPTOR"/>
    <property type="match status" value="1"/>
</dbReference>
<keyword evidence="5 7" id="KW-0472">Membrane</keyword>
<comment type="subcellular location">
    <subcellularLocation>
        <location evidence="1">Cell membrane</location>
        <topology evidence="1">Multi-pass membrane protein</topology>
    </subcellularLocation>
</comment>
<evidence type="ECO:0000256" key="5">
    <source>
        <dbReference type="ARBA" id="ARBA00023136"/>
    </source>
</evidence>
<keyword evidence="3 7" id="KW-0812">Transmembrane</keyword>